<dbReference type="PANTHER" id="PTHR10584">
    <property type="entry name" value="SUGAR KINASE"/>
    <property type="match status" value="1"/>
</dbReference>
<dbReference type="PRINTS" id="PR00990">
    <property type="entry name" value="RIBOKINASE"/>
</dbReference>
<comment type="similarity">
    <text evidence="1 4">Belongs to the carbohydrate kinase PfkB family.</text>
</comment>
<dbReference type="eggNOG" id="arCOG00014">
    <property type="taxonomic scope" value="Archaea"/>
</dbReference>
<keyword evidence="2 4" id="KW-0808">Transferase</keyword>
<evidence type="ECO:0000259" key="5">
    <source>
        <dbReference type="Pfam" id="PF00294"/>
    </source>
</evidence>
<dbReference type="GeneID" id="6165012"/>
<proteinExistence type="inferred from homology"/>
<dbReference type="InterPro" id="IPR011611">
    <property type="entry name" value="PfkB_dom"/>
</dbReference>
<evidence type="ECO:0000256" key="2">
    <source>
        <dbReference type="ARBA" id="ARBA00022679"/>
    </source>
</evidence>
<evidence type="ECO:0000256" key="1">
    <source>
        <dbReference type="ARBA" id="ARBA00010688"/>
    </source>
</evidence>
<sequence>MEIASVGNLNFDVYLRVSELPGPDENAEVLDLYTGGGGSAANFAVAAARLGLAPRFIGAVGEDPLGEISLRELREEGVDVTYVKRIAGVRSGLVVVLVHPDGVKRMLSYRGANLGLAPGDLTPEKFRGVRHIHLATGRTELILKAKEVAREVGASLSVDGGTALAKKGLDIVRPAVEGVDVLFMNQAEARLLAGSHDHRTAVEKLARELRVGELVVTLGARGAAAYGGGKLLHVDAFRVDAVDTTGAGDCFAAAYIAMHLRGRDPYEKLLFANAAAAIKVTRPGARSSPRYAEVEAFLASLGYKI</sequence>
<dbReference type="KEGG" id="tne:Tneu_0070"/>
<reference evidence="6" key="1">
    <citation type="submission" date="2008-03" db="EMBL/GenBank/DDBJ databases">
        <title>Complete sequence of Thermoproteus neutrophilus V24Sta.</title>
        <authorList>
            <consortium name="US DOE Joint Genome Institute"/>
            <person name="Copeland A."/>
            <person name="Lucas S."/>
            <person name="Lapidus A."/>
            <person name="Glavina del Rio T."/>
            <person name="Dalin E."/>
            <person name="Tice H."/>
            <person name="Bruce D."/>
            <person name="Goodwin L."/>
            <person name="Pitluck S."/>
            <person name="Sims D."/>
            <person name="Brettin T."/>
            <person name="Detter J.C."/>
            <person name="Han C."/>
            <person name="Kuske C.R."/>
            <person name="Schmutz J."/>
            <person name="Larimer F."/>
            <person name="Land M."/>
            <person name="Hauser L."/>
            <person name="Kyrpides N."/>
            <person name="Mikhailova N."/>
            <person name="Biddle J.F."/>
            <person name="Zhang Z."/>
            <person name="Fitz-Gibbon S.T."/>
            <person name="Lowe T.M."/>
            <person name="Saltikov C."/>
            <person name="House C.H."/>
            <person name="Richardson P."/>
        </authorList>
    </citation>
    <scope>NUCLEOTIDE SEQUENCE [LARGE SCALE GENOMIC DNA]</scope>
    <source>
        <strain evidence="6">V24Sta</strain>
    </source>
</reference>
<gene>
    <name evidence="6" type="ordered locus">Tneu_0070</name>
</gene>
<evidence type="ECO:0000256" key="3">
    <source>
        <dbReference type="ARBA" id="ARBA00022777"/>
    </source>
</evidence>
<dbReference type="PANTHER" id="PTHR10584:SF166">
    <property type="entry name" value="RIBOKINASE"/>
    <property type="match status" value="1"/>
</dbReference>
<dbReference type="SUPFAM" id="SSF53613">
    <property type="entry name" value="Ribokinase-like"/>
    <property type="match status" value="1"/>
</dbReference>
<accession>B1YA54</accession>
<dbReference type="HOGENOM" id="CLU_027634_6_0_2"/>
<dbReference type="CDD" id="cd01942">
    <property type="entry name" value="ribokinase_group_A"/>
    <property type="match status" value="1"/>
</dbReference>
<dbReference type="PROSITE" id="PS00584">
    <property type="entry name" value="PFKB_KINASES_2"/>
    <property type="match status" value="1"/>
</dbReference>
<evidence type="ECO:0000313" key="7">
    <source>
        <dbReference type="Proteomes" id="UP000001694"/>
    </source>
</evidence>
<keyword evidence="7" id="KW-1185">Reference proteome</keyword>
<dbReference type="Pfam" id="PF00294">
    <property type="entry name" value="PfkB"/>
    <property type="match status" value="1"/>
</dbReference>
<evidence type="ECO:0000256" key="4">
    <source>
        <dbReference type="RuleBase" id="RU003704"/>
    </source>
</evidence>
<dbReference type="STRING" id="444157.Tneu_0070"/>
<protein>
    <submittedName>
        <fullName evidence="6">PfkB domain protein</fullName>
    </submittedName>
</protein>
<feature type="domain" description="Carbohydrate kinase PfkB" evidence="5">
    <location>
        <begin position="2"/>
        <end position="288"/>
    </location>
</feature>
<dbReference type="AlphaFoldDB" id="B1YA54"/>
<dbReference type="GO" id="GO:0006796">
    <property type="term" value="P:phosphate-containing compound metabolic process"/>
    <property type="evidence" value="ECO:0007669"/>
    <property type="project" value="UniProtKB-ARBA"/>
</dbReference>
<name>B1YA54_PYRNV</name>
<dbReference type="InterPro" id="IPR002173">
    <property type="entry name" value="Carboh/pur_kinase_PfkB_CS"/>
</dbReference>
<dbReference type="OrthoDB" id="26949at2157"/>
<keyword evidence="3 4" id="KW-0418">Kinase</keyword>
<dbReference type="Proteomes" id="UP000001694">
    <property type="component" value="Chromosome"/>
</dbReference>
<evidence type="ECO:0000313" key="6">
    <source>
        <dbReference type="EMBL" id="ACB39028.1"/>
    </source>
</evidence>
<organism evidence="6 7">
    <name type="scientific">Pyrobaculum neutrophilum (strain DSM 2338 / JCM 9278 / NBRC 100436 / V24Sta)</name>
    <name type="common">Thermoproteus neutrophilus</name>
    <dbReference type="NCBI Taxonomy" id="444157"/>
    <lineage>
        <taxon>Archaea</taxon>
        <taxon>Thermoproteota</taxon>
        <taxon>Thermoprotei</taxon>
        <taxon>Thermoproteales</taxon>
        <taxon>Thermoproteaceae</taxon>
        <taxon>Pyrobaculum</taxon>
    </lineage>
</organism>
<dbReference type="InterPro" id="IPR002139">
    <property type="entry name" value="Ribo/fructo_kinase"/>
</dbReference>
<dbReference type="InterPro" id="IPR029056">
    <property type="entry name" value="Ribokinase-like"/>
</dbReference>
<dbReference type="RefSeq" id="WP_012349449.1">
    <property type="nucleotide sequence ID" value="NC_010525.1"/>
</dbReference>
<dbReference type="GO" id="GO:0016301">
    <property type="term" value="F:kinase activity"/>
    <property type="evidence" value="ECO:0007669"/>
    <property type="project" value="UniProtKB-KW"/>
</dbReference>
<dbReference type="Gene3D" id="3.40.1190.20">
    <property type="match status" value="1"/>
</dbReference>
<dbReference type="EMBL" id="CP001014">
    <property type="protein sequence ID" value="ACB39028.1"/>
    <property type="molecule type" value="Genomic_DNA"/>
</dbReference>